<evidence type="ECO:0000313" key="2">
    <source>
        <dbReference type="Proteomes" id="UP000824469"/>
    </source>
</evidence>
<dbReference type="AlphaFoldDB" id="A0AA38CD05"/>
<protein>
    <submittedName>
        <fullName evidence="1">Uncharacterized protein</fullName>
    </submittedName>
</protein>
<sequence>MLTMNTKEEYEMVLHYLEEMAWILSHEKRNLTTPVAEELAMKNKTDREKIEEHLAQYDALVIEAEEAMQMVEFIFDNFQDFNHV</sequence>
<accession>A0AA38CD05</accession>
<name>A0AA38CD05_TAXCH</name>
<proteinExistence type="predicted"/>
<dbReference type="Proteomes" id="UP000824469">
    <property type="component" value="Unassembled WGS sequence"/>
</dbReference>
<dbReference type="EMBL" id="JAHRHJ020000010">
    <property type="protein sequence ID" value="KAH9298457.1"/>
    <property type="molecule type" value="Genomic_DNA"/>
</dbReference>
<comment type="caution">
    <text evidence="1">The sequence shown here is derived from an EMBL/GenBank/DDBJ whole genome shotgun (WGS) entry which is preliminary data.</text>
</comment>
<organism evidence="1 2">
    <name type="scientific">Taxus chinensis</name>
    <name type="common">Chinese yew</name>
    <name type="synonym">Taxus wallichiana var. chinensis</name>
    <dbReference type="NCBI Taxonomy" id="29808"/>
    <lineage>
        <taxon>Eukaryota</taxon>
        <taxon>Viridiplantae</taxon>
        <taxon>Streptophyta</taxon>
        <taxon>Embryophyta</taxon>
        <taxon>Tracheophyta</taxon>
        <taxon>Spermatophyta</taxon>
        <taxon>Pinopsida</taxon>
        <taxon>Pinidae</taxon>
        <taxon>Conifers II</taxon>
        <taxon>Cupressales</taxon>
        <taxon>Taxaceae</taxon>
        <taxon>Taxus</taxon>
    </lineage>
</organism>
<gene>
    <name evidence="1" type="ORF">KI387_030139</name>
</gene>
<keyword evidence="2" id="KW-1185">Reference proteome</keyword>
<evidence type="ECO:0000313" key="1">
    <source>
        <dbReference type="EMBL" id="KAH9298457.1"/>
    </source>
</evidence>
<feature type="non-terminal residue" evidence="1">
    <location>
        <position position="84"/>
    </location>
</feature>
<reference evidence="1 2" key="1">
    <citation type="journal article" date="2021" name="Nat. Plants">
        <title>The Taxus genome provides insights into paclitaxel biosynthesis.</title>
        <authorList>
            <person name="Xiong X."/>
            <person name="Gou J."/>
            <person name="Liao Q."/>
            <person name="Li Y."/>
            <person name="Zhou Q."/>
            <person name="Bi G."/>
            <person name="Li C."/>
            <person name="Du R."/>
            <person name="Wang X."/>
            <person name="Sun T."/>
            <person name="Guo L."/>
            <person name="Liang H."/>
            <person name="Lu P."/>
            <person name="Wu Y."/>
            <person name="Zhang Z."/>
            <person name="Ro D.K."/>
            <person name="Shang Y."/>
            <person name="Huang S."/>
            <person name="Yan J."/>
        </authorList>
    </citation>
    <scope>NUCLEOTIDE SEQUENCE [LARGE SCALE GENOMIC DNA]</scope>
    <source>
        <strain evidence="1">Ta-2019</strain>
    </source>
</reference>